<dbReference type="Proteomes" id="UP000094652">
    <property type="component" value="Chromosome"/>
</dbReference>
<dbReference type="NCBIfam" id="TIGR03980">
    <property type="entry name" value="prismane_assoc"/>
    <property type="match status" value="1"/>
</dbReference>
<dbReference type="InterPro" id="IPR038062">
    <property type="entry name" value="ScdA-like_N_sf"/>
</dbReference>
<dbReference type="Pfam" id="PF08984">
    <property type="entry name" value="DUF1858"/>
    <property type="match status" value="1"/>
</dbReference>
<dbReference type="KEGG" id="ctae:BGI42_06430"/>
<gene>
    <name evidence="2" type="ORF">BGI42_06430</name>
</gene>
<proteinExistence type="predicted"/>
<sequence>MINKDMTVGEIIRIKEDAAEILMGFGMGCIGCPSAQSESLEDAANVHGLNLEDLLKALN</sequence>
<reference evidence="3" key="1">
    <citation type="submission" date="2016-09" db="EMBL/GenBank/DDBJ databases">
        <title>Genomics of Clostridium taeniosporum, an organism which forms endospores with ribbon-like appendages.</title>
        <authorList>
            <person name="Walker J.R."/>
        </authorList>
    </citation>
    <scope>NUCLEOTIDE SEQUENCE [LARGE SCALE GENOMIC DNA]</scope>
    <source>
        <strain evidence="3">1/k</strain>
    </source>
</reference>
<feature type="domain" description="DUF1858" evidence="1">
    <location>
        <begin position="2"/>
        <end position="55"/>
    </location>
</feature>
<dbReference type="InterPro" id="IPR015077">
    <property type="entry name" value="DUF1858"/>
</dbReference>
<dbReference type="EMBL" id="CP017253">
    <property type="protein sequence ID" value="AOR23392.1"/>
    <property type="molecule type" value="Genomic_DNA"/>
</dbReference>
<organism evidence="2 3">
    <name type="scientific">Clostridium taeniosporum</name>
    <dbReference type="NCBI Taxonomy" id="394958"/>
    <lineage>
        <taxon>Bacteria</taxon>
        <taxon>Bacillati</taxon>
        <taxon>Bacillota</taxon>
        <taxon>Clostridia</taxon>
        <taxon>Eubacteriales</taxon>
        <taxon>Clostridiaceae</taxon>
        <taxon>Clostridium</taxon>
    </lineage>
</organism>
<dbReference type="PANTHER" id="PTHR39341:SF1">
    <property type="entry name" value="DUF1858 DOMAIN-CONTAINING PROTEIN"/>
    <property type="match status" value="1"/>
</dbReference>
<accession>A0A1D7XJ86</accession>
<name>A0A1D7XJ86_9CLOT</name>
<protein>
    <submittedName>
        <fullName evidence="2">Disulfide oxidoreductase</fullName>
    </submittedName>
</protein>
<evidence type="ECO:0000259" key="1">
    <source>
        <dbReference type="Pfam" id="PF08984"/>
    </source>
</evidence>
<dbReference type="PANTHER" id="PTHR39341">
    <property type="entry name" value="BSL7085 PROTEIN"/>
    <property type="match status" value="1"/>
</dbReference>
<dbReference type="RefSeq" id="WP_069679543.1">
    <property type="nucleotide sequence ID" value="NZ_CP017253.2"/>
</dbReference>
<dbReference type="STRING" id="394958.BGI42_06430"/>
<dbReference type="InterPro" id="IPR023883">
    <property type="entry name" value="CHP03980_redox-disulphide"/>
</dbReference>
<evidence type="ECO:0000313" key="3">
    <source>
        <dbReference type="Proteomes" id="UP000094652"/>
    </source>
</evidence>
<dbReference type="SUPFAM" id="SSF140683">
    <property type="entry name" value="SP0561-like"/>
    <property type="match status" value="1"/>
</dbReference>
<evidence type="ECO:0000313" key="2">
    <source>
        <dbReference type="EMBL" id="AOR23392.1"/>
    </source>
</evidence>
<dbReference type="AlphaFoldDB" id="A0A1D7XJ86"/>
<keyword evidence="3" id="KW-1185">Reference proteome</keyword>
<dbReference type="Gene3D" id="1.10.3910.10">
    <property type="entry name" value="SP0561-like"/>
    <property type="match status" value="1"/>
</dbReference>
<dbReference type="OrthoDB" id="15017at2"/>